<dbReference type="OrthoDB" id="10017160at2759"/>
<dbReference type="Gene3D" id="3.30.420.10">
    <property type="entry name" value="Ribonuclease H-like superfamily/Ribonuclease H"/>
    <property type="match status" value="1"/>
</dbReference>
<dbReference type="GO" id="GO:0003676">
    <property type="term" value="F:nucleic acid binding"/>
    <property type="evidence" value="ECO:0007669"/>
    <property type="project" value="InterPro"/>
</dbReference>
<keyword evidence="2" id="KW-1185">Reference proteome</keyword>
<dbReference type="AlphaFoldDB" id="A0A2J7QCG1"/>
<dbReference type="InterPro" id="IPR001888">
    <property type="entry name" value="Transposase_1"/>
</dbReference>
<dbReference type="InterPro" id="IPR052709">
    <property type="entry name" value="Transposase-MT_Hybrid"/>
</dbReference>
<dbReference type="STRING" id="105785.A0A2J7QCG1"/>
<dbReference type="Pfam" id="PF01359">
    <property type="entry name" value="Transposase_1"/>
    <property type="match status" value="1"/>
</dbReference>
<organism evidence="1 2">
    <name type="scientific">Cryptotermes secundus</name>
    <dbReference type="NCBI Taxonomy" id="105785"/>
    <lineage>
        <taxon>Eukaryota</taxon>
        <taxon>Metazoa</taxon>
        <taxon>Ecdysozoa</taxon>
        <taxon>Arthropoda</taxon>
        <taxon>Hexapoda</taxon>
        <taxon>Insecta</taxon>
        <taxon>Pterygota</taxon>
        <taxon>Neoptera</taxon>
        <taxon>Polyneoptera</taxon>
        <taxon>Dictyoptera</taxon>
        <taxon>Blattodea</taxon>
        <taxon>Blattoidea</taxon>
        <taxon>Termitoidae</taxon>
        <taxon>Kalotermitidae</taxon>
        <taxon>Cryptotermitinae</taxon>
        <taxon>Cryptotermes</taxon>
    </lineage>
</organism>
<feature type="non-terminal residue" evidence="1">
    <location>
        <position position="1"/>
    </location>
</feature>
<sequence length="237" mass="27266">IWASRQIIVEEINLSMGISHGSIHAIVTKHLLYHKICVQWVPHQLMEEQKTQRMAVSLGHLQWYHEEEYAFLSHIAAGDKTWCPHFEPQSKRQSQQWKHVNSPPPKKSKAVCTSSGKVMMTFFFDCKGPLLVKFLDRGATISPQCYEDTLQKLRCAIKSKRPGMLPNGINLLHDNARPHTANSVRNTVQRFGWEVLQHPPYSPDLSPCDFHIFGDLKRDILGHWFASDEDVCGWVKM</sequence>
<evidence type="ECO:0008006" key="3">
    <source>
        <dbReference type="Google" id="ProtNLM"/>
    </source>
</evidence>
<evidence type="ECO:0000313" key="2">
    <source>
        <dbReference type="Proteomes" id="UP000235965"/>
    </source>
</evidence>
<accession>A0A2J7QCG1</accession>
<name>A0A2J7QCG1_9NEOP</name>
<reference evidence="1 2" key="1">
    <citation type="submission" date="2017-12" db="EMBL/GenBank/DDBJ databases">
        <title>Hemimetabolous genomes reveal molecular basis of termite eusociality.</title>
        <authorList>
            <person name="Harrison M.C."/>
            <person name="Jongepier E."/>
            <person name="Robertson H.M."/>
            <person name="Arning N."/>
            <person name="Bitard-Feildel T."/>
            <person name="Chao H."/>
            <person name="Childers C.P."/>
            <person name="Dinh H."/>
            <person name="Doddapaneni H."/>
            <person name="Dugan S."/>
            <person name="Gowin J."/>
            <person name="Greiner C."/>
            <person name="Han Y."/>
            <person name="Hu H."/>
            <person name="Hughes D.S.T."/>
            <person name="Huylmans A.-K."/>
            <person name="Kemena C."/>
            <person name="Kremer L.P.M."/>
            <person name="Lee S.L."/>
            <person name="Lopez-Ezquerra A."/>
            <person name="Mallet L."/>
            <person name="Monroy-Kuhn J.M."/>
            <person name="Moser A."/>
            <person name="Murali S.C."/>
            <person name="Muzny D.M."/>
            <person name="Otani S."/>
            <person name="Piulachs M.-D."/>
            <person name="Poelchau M."/>
            <person name="Qu J."/>
            <person name="Schaub F."/>
            <person name="Wada-Katsumata A."/>
            <person name="Worley K.C."/>
            <person name="Xie Q."/>
            <person name="Ylla G."/>
            <person name="Poulsen M."/>
            <person name="Gibbs R.A."/>
            <person name="Schal C."/>
            <person name="Richards S."/>
            <person name="Belles X."/>
            <person name="Korb J."/>
            <person name="Bornberg-Bauer E."/>
        </authorList>
    </citation>
    <scope>NUCLEOTIDE SEQUENCE [LARGE SCALE GENOMIC DNA]</scope>
    <source>
        <tissue evidence="1">Whole body</tissue>
    </source>
</reference>
<gene>
    <name evidence="1" type="ORF">B7P43_G02687</name>
</gene>
<dbReference type="PANTHER" id="PTHR46060:SF1">
    <property type="entry name" value="MARINER MOS1 TRANSPOSASE-LIKE PROTEIN"/>
    <property type="match status" value="1"/>
</dbReference>
<dbReference type="PANTHER" id="PTHR46060">
    <property type="entry name" value="MARINER MOS1 TRANSPOSASE-LIKE PROTEIN"/>
    <property type="match status" value="1"/>
</dbReference>
<protein>
    <recommendedName>
        <fullName evidence="3">Mariner Mos1 transposase</fullName>
    </recommendedName>
</protein>
<dbReference type="Proteomes" id="UP000235965">
    <property type="component" value="Unassembled WGS sequence"/>
</dbReference>
<comment type="caution">
    <text evidence="1">The sequence shown here is derived from an EMBL/GenBank/DDBJ whole genome shotgun (WGS) entry which is preliminary data.</text>
</comment>
<dbReference type="EMBL" id="NEVH01016289">
    <property type="protein sequence ID" value="PNF26278.1"/>
    <property type="molecule type" value="Genomic_DNA"/>
</dbReference>
<dbReference type="InterPro" id="IPR036397">
    <property type="entry name" value="RNaseH_sf"/>
</dbReference>
<evidence type="ECO:0000313" key="1">
    <source>
        <dbReference type="EMBL" id="PNF26278.1"/>
    </source>
</evidence>
<proteinExistence type="predicted"/>
<dbReference type="InParanoid" id="A0A2J7QCG1"/>